<dbReference type="AlphaFoldDB" id="A0A7X5ZXJ4"/>
<dbReference type="InterPro" id="IPR008868">
    <property type="entry name" value="TniB"/>
</dbReference>
<proteinExistence type="predicted"/>
<evidence type="ECO:0000313" key="3">
    <source>
        <dbReference type="Proteomes" id="UP000564677"/>
    </source>
</evidence>
<comment type="caution">
    <text evidence="2">The sequence shown here is derived from an EMBL/GenBank/DDBJ whole genome shotgun (WGS) entry which is preliminary data.</text>
</comment>
<keyword evidence="3" id="KW-1185">Reference proteome</keyword>
<gene>
    <name evidence="2" type="ORF">FHR20_004223</name>
</gene>
<dbReference type="Pfam" id="PF05621">
    <property type="entry name" value="TniB"/>
    <property type="match status" value="1"/>
</dbReference>
<accession>A0A7X5ZXJ4</accession>
<sequence>MSDLSHLAEGYRERAMWADKERIAWIRMDRWLGFPKAEVVRKTLDGMLRYPPRTRMPCLLIYGQTGMGKSRIVERFEAENPRGFNEATGTATIPVVAVQLPPQPTDGEFYGEVLEKLGAGFAGRGDVQRARQLTRRLMGQVGARMLILDEINHMLACTPRQQRVFLNTLRYLANDLQIPLVCTGNHEARAALLTDAALAERFDAVELVRWQNDEPFRLLMVTLAAILPLRKPSQLEEERCRTAILDLSDGNTGRIFRLAETLAVRAIENGTERIEVGDLDADDLVLPSVSMKALAQRRGRGRAKAAVA</sequence>
<dbReference type="RefSeq" id="WP_093064538.1">
    <property type="nucleotide sequence ID" value="NZ_JAASQV010000006.1"/>
</dbReference>
<dbReference type="Gene3D" id="3.40.50.300">
    <property type="entry name" value="P-loop containing nucleotide triphosphate hydrolases"/>
    <property type="match status" value="1"/>
</dbReference>
<dbReference type="InterPro" id="IPR003593">
    <property type="entry name" value="AAA+_ATPase"/>
</dbReference>
<evidence type="ECO:0000313" key="2">
    <source>
        <dbReference type="EMBL" id="NIJ67241.1"/>
    </source>
</evidence>
<reference evidence="2 3" key="1">
    <citation type="submission" date="2020-03" db="EMBL/GenBank/DDBJ databases">
        <title>Genomic Encyclopedia of Type Strains, Phase IV (KMG-IV): sequencing the most valuable type-strain genomes for metagenomic binning, comparative biology and taxonomic classification.</title>
        <authorList>
            <person name="Goeker M."/>
        </authorList>
    </citation>
    <scope>NUCLEOTIDE SEQUENCE [LARGE SCALE GENOMIC DNA]</scope>
    <source>
        <strain evidence="2 3">DSM 4733</strain>
    </source>
</reference>
<organism evidence="2 3">
    <name type="scientific">Sphingomonas leidyi</name>
    <dbReference type="NCBI Taxonomy" id="68569"/>
    <lineage>
        <taxon>Bacteria</taxon>
        <taxon>Pseudomonadati</taxon>
        <taxon>Pseudomonadota</taxon>
        <taxon>Alphaproteobacteria</taxon>
        <taxon>Sphingomonadales</taxon>
        <taxon>Sphingomonadaceae</taxon>
        <taxon>Sphingomonas</taxon>
    </lineage>
</organism>
<evidence type="ECO:0000259" key="1">
    <source>
        <dbReference type="SMART" id="SM00382"/>
    </source>
</evidence>
<dbReference type="InterPro" id="IPR027417">
    <property type="entry name" value="P-loop_NTPase"/>
</dbReference>
<dbReference type="Proteomes" id="UP000564677">
    <property type="component" value="Unassembled WGS sequence"/>
</dbReference>
<protein>
    <recommendedName>
        <fullName evidence="1">AAA+ ATPase domain-containing protein</fullName>
    </recommendedName>
</protein>
<dbReference type="SUPFAM" id="SSF52540">
    <property type="entry name" value="P-loop containing nucleoside triphosphate hydrolases"/>
    <property type="match status" value="1"/>
</dbReference>
<name>A0A7X5ZXJ4_9SPHN</name>
<dbReference type="SMART" id="SM00382">
    <property type="entry name" value="AAA"/>
    <property type="match status" value="1"/>
</dbReference>
<dbReference type="EMBL" id="JAASQV010000006">
    <property type="protein sequence ID" value="NIJ67241.1"/>
    <property type="molecule type" value="Genomic_DNA"/>
</dbReference>
<feature type="domain" description="AAA+ ATPase" evidence="1">
    <location>
        <begin position="55"/>
        <end position="212"/>
    </location>
</feature>